<reference evidence="2" key="2">
    <citation type="submission" date="2021-04" db="EMBL/GenBank/DDBJ databases">
        <authorList>
            <person name="Podell S."/>
        </authorList>
    </citation>
    <scope>NUCLEOTIDE SEQUENCE</scope>
    <source>
        <strain evidence="2">Hildebrandi</strain>
    </source>
</reference>
<protein>
    <submittedName>
        <fullName evidence="2">Uncharacterized protein</fullName>
    </submittedName>
</protein>
<dbReference type="AlphaFoldDB" id="A0A9K3KN45"/>
<evidence type="ECO:0000313" key="2">
    <source>
        <dbReference type="EMBL" id="KAG7346790.1"/>
    </source>
</evidence>
<dbReference type="EMBL" id="JAGRRH010000009">
    <property type="protein sequence ID" value="KAG7364589.1"/>
    <property type="molecule type" value="Genomic_DNA"/>
</dbReference>
<comment type="caution">
    <text evidence="2">The sequence shown here is derived from an EMBL/GenBank/DDBJ whole genome shotgun (WGS) entry which is preliminary data.</text>
</comment>
<keyword evidence="4" id="KW-1185">Reference proteome</keyword>
<dbReference type="Proteomes" id="UP000693970">
    <property type="component" value="Unassembled WGS sequence"/>
</dbReference>
<feature type="compositionally biased region" description="Low complexity" evidence="1">
    <location>
        <begin position="1"/>
        <end position="10"/>
    </location>
</feature>
<evidence type="ECO:0000313" key="4">
    <source>
        <dbReference type="Proteomes" id="UP000693970"/>
    </source>
</evidence>
<feature type="region of interest" description="Disordered" evidence="1">
    <location>
        <begin position="1"/>
        <end position="112"/>
    </location>
</feature>
<evidence type="ECO:0000313" key="3">
    <source>
        <dbReference type="EMBL" id="KAG7364589.1"/>
    </source>
</evidence>
<sequence>MGQSASSHSNHQQHRYGPEQPSPYASAVVRKTADFESTNGGLKRASGQHSLSSTLSSSHRGSSNSTASSSNGATRYIPNMKGGSKGLVMPRGGAPLHSVLNAPPADPSTGGYASPDSWGFHINITPTQELYAANSASQVPCAAPMTDGKRNQVFQNLQSSNKTNMGWTSFPI</sequence>
<reference evidence="2" key="1">
    <citation type="journal article" date="2021" name="Sci. Rep.">
        <title>Diploid genomic architecture of Nitzschia inconspicua, an elite biomass production diatom.</title>
        <authorList>
            <person name="Oliver A."/>
            <person name="Podell S."/>
            <person name="Pinowska A."/>
            <person name="Traller J.C."/>
            <person name="Smith S.R."/>
            <person name="McClure R."/>
            <person name="Beliaev A."/>
            <person name="Bohutskyi P."/>
            <person name="Hill E.A."/>
            <person name="Rabines A."/>
            <person name="Zheng H."/>
            <person name="Allen L.Z."/>
            <person name="Kuo A."/>
            <person name="Grigoriev I.V."/>
            <person name="Allen A.E."/>
            <person name="Hazlebeck D."/>
            <person name="Allen E.E."/>
        </authorList>
    </citation>
    <scope>NUCLEOTIDE SEQUENCE</scope>
    <source>
        <strain evidence="2">Hildebrandi</strain>
    </source>
</reference>
<dbReference type="EMBL" id="JAGRRH010000021">
    <property type="protein sequence ID" value="KAG7346790.1"/>
    <property type="molecule type" value="Genomic_DNA"/>
</dbReference>
<gene>
    <name evidence="2" type="ORF">IV203_005859</name>
    <name evidence="3" type="ORF">IV203_037791</name>
</gene>
<name>A0A9K3KN45_9STRA</name>
<evidence type="ECO:0000256" key="1">
    <source>
        <dbReference type="SAM" id="MobiDB-lite"/>
    </source>
</evidence>
<proteinExistence type="predicted"/>
<feature type="compositionally biased region" description="Low complexity" evidence="1">
    <location>
        <begin position="49"/>
        <end position="75"/>
    </location>
</feature>
<organism evidence="2 4">
    <name type="scientific">Nitzschia inconspicua</name>
    <dbReference type="NCBI Taxonomy" id="303405"/>
    <lineage>
        <taxon>Eukaryota</taxon>
        <taxon>Sar</taxon>
        <taxon>Stramenopiles</taxon>
        <taxon>Ochrophyta</taxon>
        <taxon>Bacillariophyta</taxon>
        <taxon>Bacillariophyceae</taxon>
        <taxon>Bacillariophycidae</taxon>
        <taxon>Bacillariales</taxon>
        <taxon>Bacillariaceae</taxon>
        <taxon>Nitzschia</taxon>
    </lineage>
</organism>
<accession>A0A9K3KN45</accession>